<evidence type="ECO:0000313" key="3">
    <source>
        <dbReference type="Proteomes" id="UP000596660"/>
    </source>
</evidence>
<feature type="compositionally biased region" description="Polar residues" evidence="1">
    <location>
        <begin position="15"/>
        <end position="31"/>
    </location>
</feature>
<evidence type="ECO:0000313" key="2">
    <source>
        <dbReference type="EnsemblPlants" id="AUR62019001-RA:cds"/>
    </source>
</evidence>
<dbReference type="Proteomes" id="UP000596660">
    <property type="component" value="Unplaced"/>
</dbReference>
<dbReference type="EnsemblPlants" id="AUR62019001-RA">
    <property type="protein sequence ID" value="AUR62019001-RA:cds"/>
    <property type="gene ID" value="AUR62019001"/>
</dbReference>
<proteinExistence type="predicted"/>
<feature type="compositionally biased region" description="Polar residues" evidence="1">
    <location>
        <begin position="81"/>
        <end position="110"/>
    </location>
</feature>
<keyword evidence="3" id="KW-1185">Reference proteome</keyword>
<feature type="compositionally biased region" description="Basic residues" evidence="1">
    <location>
        <begin position="145"/>
        <end position="158"/>
    </location>
</feature>
<reference evidence="2" key="2">
    <citation type="submission" date="2021-03" db="UniProtKB">
        <authorList>
            <consortium name="EnsemblPlants"/>
        </authorList>
    </citation>
    <scope>IDENTIFICATION</scope>
</reference>
<dbReference type="AlphaFoldDB" id="A0A803LUV7"/>
<feature type="region of interest" description="Disordered" evidence="1">
    <location>
        <begin position="1"/>
        <end position="158"/>
    </location>
</feature>
<accession>A0A803LUV7</accession>
<evidence type="ECO:0000256" key="1">
    <source>
        <dbReference type="SAM" id="MobiDB-lite"/>
    </source>
</evidence>
<dbReference type="Gramene" id="AUR62019001-RA">
    <property type="protein sequence ID" value="AUR62019001-RA:cds"/>
    <property type="gene ID" value="AUR62019001"/>
</dbReference>
<reference evidence="2" key="1">
    <citation type="journal article" date="2017" name="Nature">
        <title>The genome of Chenopodium quinoa.</title>
        <authorList>
            <person name="Jarvis D.E."/>
            <person name="Ho Y.S."/>
            <person name="Lightfoot D.J."/>
            <person name="Schmoeckel S.M."/>
            <person name="Li B."/>
            <person name="Borm T.J.A."/>
            <person name="Ohyanagi H."/>
            <person name="Mineta K."/>
            <person name="Michell C.T."/>
            <person name="Saber N."/>
            <person name="Kharbatia N.M."/>
            <person name="Rupper R.R."/>
            <person name="Sharp A.R."/>
            <person name="Dally N."/>
            <person name="Boughton B.A."/>
            <person name="Woo Y.H."/>
            <person name="Gao G."/>
            <person name="Schijlen E.G.W.M."/>
            <person name="Guo X."/>
            <person name="Momin A.A."/>
            <person name="Negrao S."/>
            <person name="Al-Babili S."/>
            <person name="Gehring C."/>
            <person name="Roessner U."/>
            <person name="Jung C."/>
            <person name="Murphy K."/>
            <person name="Arold S.T."/>
            <person name="Gojobori T."/>
            <person name="van der Linden C.G."/>
            <person name="van Loo E.N."/>
            <person name="Jellen E.N."/>
            <person name="Maughan P.J."/>
            <person name="Tester M."/>
        </authorList>
    </citation>
    <scope>NUCLEOTIDE SEQUENCE [LARGE SCALE GENOMIC DNA]</scope>
    <source>
        <strain evidence="2">cv. PI 614886</strain>
    </source>
</reference>
<feature type="compositionally biased region" description="Low complexity" evidence="1">
    <location>
        <begin position="111"/>
        <end position="123"/>
    </location>
</feature>
<organism evidence="2 3">
    <name type="scientific">Chenopodium quinoa</name>
    <name type="common">Quinoa</name>
    <dbReference type="NCBI Taxonomy" id="63459"/>
    <lineage>
        <taxon>Eukaryota</taxon>
        <taxon>Viridiplantae</taxon>
        <taxon>Streptophyta</taxon>
        <taxon>Embryophyta</taxon>
        <taxon>Tracheophyta</taxon>
        <taxon>Spermatophyta</taxon>
        <taxon>Magnoliopsida</taxon>
        <taxon>eudicotyledons</taxon>
        <taxon>Gunneridae</taxon>
        <taxon>Pentapetalae</taxon>
        <taxon>Caryophyllales</taxon>
        <taxon>Chenopodiaceae</taxon>
        <taxon>Chenopodioideae</taxon>
        <taxon>Atripliceae</taxon>
        <taxon>Chenopodium</taxon>
    </lineage>
</organism>
<protein>
    <submittedName>
        <fullName evidence="2">Uncharacterized protein</fullName>
    </submittedName>
</protein>
<sequence>MDDADNPFSQYFGLRNSSNSGNFTSENSYPQTDYHPDYYYPNTTMPNLQDTMSSYYPQPPFSSESNMVHDFTRREGVEASSMHQESSLQRSQMESDTPQSDNIQEVNAQANNNTTSSSNPNTSEIDNVDIGDKRLMGQKAAKAVARNKSKVKKQNSSS</sequence>
<feature type="compositionally biased region" description="Polar residues" evidence="1">
    <location>
        <begin position="41"/>
        <end position="66"/>
    </location>
</feature>
<name>A0A803LUV7_CHEQI</name>